<evidence type="ECO:0000313" key="3">
    <source>
        <dbReference type="EMBL" id="CAI9927613.1"/>
    </source>
</evidence>
<dbReference type="AlphaFoldDB" id="A0AA86U1G1"/>
<keyword evidence="2" id="KW-0732">Signal</keyword>
<accession>A0AA86U1G1</accession>
<proteinExistence type="predicted"/>
<feature type="transmembrane region" description="Helical" evidence="1">
    <location>
        <begin position="288"/>
        <end position="317"/>
    </location>
</feature>
<organism evidence="3">
    <name type="scientific">Hexamita inflata</name>
    <dbReference type="NCBI Taxonomy" id="28002"/>
    <lineage>
        <taxon>Eukaryota</taxon>
        <taxon>Metamonada</taxon>
        <taxon>Diplomonadida</taxon>
        <taxon>Hexamitidae</taxon>
        <taxon>Hexamitinae</taxon>
        <taxon>Hexamita</taxon>
    </lineage>
</organism>
<evidence type="ECO:0000313" key="4">
    <source>
        <dbReference type="EMBL" id="CAL6049467.1"/>
    </source>
</evidence>
<comment type="caution">
    <text evidence="3">The sequence shown here is derived from an EMBL/GenBank/DDBJ whole genome shotgun (WGS) entry which is preliminary data.</text>
</comment>
<feature type="signal peptide" evidence="2">
    <location>
        <begin position="1"/>
        <end position="16"/>
    </location>
</feature>
<keyword evidence="5" id="KW-1185">Reference proteome</keyword>
<evidence type="ECO:0000256" key="1">
    <source>
        <dbReference type="SAM" id="Phobius"/>
    </source>
</evidence>
<keyword evidence="1" id="KW-0812">Transmembrane</keyword>
<gene>
    <name evidence="3" type="ORF">HINF_LOCUS15258</name>
    <name evidence="4" type="ORF">HINF_LOCUS43321</name>
</gene>
<keyword evidence="1" id="KW-1133">Transmembrane helix</keyword>
<dbReference type="EMBL" id="CAXDID020000180">
    <property type="protein sequence ID" value="CAL6049467.1"/>
    <property type="molecule type" value="Genomic_DNA"/>
</dbReference>
<protein>
    <submittedName>
        <fullName evidence="3">Lectin domain</fullName>
    </submittedName>
</protein>
<evidence type="ECO:0000313" key="5">
    <source>
        <dbReference type="Proteomes" id="UP001642409"/>
    </source>
</evidence>
<dbReference type="EMBL" id="CATOUU010000384">
    <property type="protein sequence ID" value="CAI9927613.1"/>
    <property type="molecule type" value="Genomic_DNA"/>
</dbReference>
<reference evidence="3" key="1">
    <citation type="submission" date="2023-06" db="EMBL/GenBank/DDBJ databases">
        <authorList>
            <person name="Kurt Z."/>
        </authorList>
    </citation>
    <scope>NUCLEOTIDE SEQUENCE</scope>
</reference>
<keyword evidence="1" id="KW-0472">Membrane</keyword>
<sequence length="401" mass="44884">MFLITILLLQPESVKGQCRQNFIEDNNVCVCRLKLSSDGNQCVTSCEQINELEMFGNCVVVVQKQLSQCSQDSECIAYNNQICSGGQCICDYNNGYVYDSEKPNQCTNCWEAKQFIYFGICLSCKSPFSFSDLIKKCACDESNGLVNNPLDATKCISCWQANQTIVDHMCQNCGSGQIWDSSLNSCICDESHGYVKDLNSVCKSCWSLNQTIIAHTCQPCSQTQIWQVSSNTCICDQQKGYLLLGFGGCISCWDYQMVIANSQCSYCYNQIQNSVFSSKLNDCVCAPGYYFCFFVVWVGFGGFGFCFLFCVVFLCWLGQFNNLNCLKIEENTKKNKSITVAIAVPIAVVLVVIVVSIVIIKMKKAHKKMNSKDQIIVQENVQVAIPEIIIAENEVETEIHQ</sequence>
<feature type="chain" id="PRO_5041725055" evidence="2">
    <location>
        <begin position="17"/>
        <end position="401"/>
    </location>
</feature>
<reference evidence="4 5" key="2">
    <citation type="submission" date="2024-07" db="EMBL/GenBank/DDBJ databases">
        <authorList>
            <person name="Akdeniz Z."/>
        </authorList>
    </citation>
    <scope>NUCLEOTIDE SEQUENCE [LARGE SCALE GENOMIC DNA]</scope>
</reference>
<evidence type="ECO:0000256" key="2">
    <source>
        <dbReference type="SAM" id="SignalP"/>
    </source>
</evidence>
<name>A0AA86U1G1_9EUKA</name>
<feature type="transmembrane region" description="Helical" evidence="1">
    <location>
        <begin position="338"/>
        <end position="360"/>
    </location>
</feature>
<dbReference type="Proteomes" id="UP001642409">
    <property type="component" value="Unassembled WGS sequence"/>
</dbReference>
<dbReference type="PROSITE" id="PS50231">
    <property type="entry name" value="RICIN_B_LECTIN"/>
    <property type="match status" value="1"/>
</dbReference>